<accession>A0A8H3XCR2</accession>
<reference evidence="1 2" key="1">
    <citation type="journal article" date="2019" name="Environ. Microbiol.">
        <title>At the nexus of three kingdoms: the genome of the mycorrhizal fungus Gigaspora margarita provides insights into plant, endobacterial and fungal interactions.</title>
        <authorList>
            <person name="Venice F."/>
            <person name="Ghignone S."/>
            <person name="Salvioli di Fossalunga A."/>
            <person name="Amselem J."/>
            <person name="Novero M."/>
            <person name="Xianan X."/>
            <person name="Sedzielewska Toro K."/>
            <person name="Morin E."/>
            <person name="Lipzen A."/>
            <person name="Grigoriev I.V."/>
            <person name="Henrissat B."/>
            <person name="Martin F.M."/>
            <person name="Bonfante P."/>
        </authorList>
    </citation>
    <scope>NUCLEOTIDE SEQUENCE [LARGE SCALE GENOMIC DNA]</scope>
    <source>
        <strain evidence="1 2">BEG34</strain>
    </source>
</reference>
<organism evidence="1 2">
    <name type="scientific">Gigaspora margarita</name>
    <dbReference type="NCBI Taxonomy" id="4874"/>
    <lineage>
        <taxon>Eukaryota</taxon>
        <taxon>Fungi</taxon>
        <taxon>Fungi incertae sedis</taxon>
        <taxon>Mucoromycota</taxon>
        <taxon>Glomeromycotina</taxon>
        <taxon>Glomeromycetes</taxon>
        <taxon>Diversisporales</taxon>
        <taxon>Gigasporaceae</taxon>
        <taxon>Gigaspora</taxon>
    </lineage>
</organism>
<dbReference type="AlphaFoldDB" id="A0A8H3XCR2"/>
<evidence type="ECO:0000313" key="2">
    <source>
        <dbReference type="Proteomes" id="UP000439903"/>
    </source>
</evidence>
<dbReference type="Proteomes" id="UP000439903">
    <property type="component" value="Unassembled WGS sequence"/>
</dbReference>
<protein>
    <submittedName>
        <fullName evidence="1">Uncharacterized protein</fullName>
    </submittedName>
</protein>
<evidence type="ECO:0000313" key="1">
    <source>
        <dbReference type="EMBL" id="KAF0437385.1"/>
    </source>
</evidence>
<keyword evidence="2" id="KW-1185">Reference proteome</keyword>
<gene>
    <name evidence="1" type="ORF">F8M41_004445</name>
</gene>
<proteinExistence type="predicted"/>
<dbReference type="OrthoDB" id="10366968at2759"/>
<sequence>MTNTVTIYNLIYYCDTLEFITTQCTSSFKGLPLPDQKEQTWCIFIMNPFSNGQKAYVSFTPDLTSTNSTKISASNIANGSEMVNNMNRKYFLLTLVMLFSILCDYF</sequence>
<dbReference type="EMBL" id="WTPW01001401">
    <property type="protein sequence ID" value="KAF0437385.1"/>
    <property type="molecule type" value="Genomic_DNA"/>
</dbReference>
<name>A0A8H3XCR2_GIGMA</name>
<comment type="caution">
    <text evidence="1">The sequence shown here is derived from an EMBL/GenBank/DDBJ whole genome shotgun (WGS) entry which is preliminary data.</text>
</comment>